<name>A0A8S3WWH0_PARAO</name>
<accession>A0A8S3WWH0</accession>
<keyword evidence="9" id="KW-1185">Reference proteome</keyword>
<feature type="domain" description="PPM-type phosphatase" evidence="7">
    <location>
        <begin position="198"/>
        <end position="598"/>
    </location>
</feature>
<keyword evidence="6" id="KW-0904">Protein phosphatase</keyword>
<dbReference type="OrthoDB" id="420076at2759"/>
<keyword evidence="6" id="KW-0378">Hydrolase</keyword>
<comment type="function">
    <text evidence="5">Involved in transvection phenomena (= synapsis-dependent gene expression), where the synaptic pairing of chromosomes carrying genes with which zeste interacts influences the expression of these genes. Zeste binds to DNA and stimulates transcription from a nearby promoter.</text>
</comment>
<dbReference type="PROSITE" id="PS51746">
    <property type="entry name" value="PPM_2"/>
    <property type="match status" value="1"/>
</dbReference>
<dbReference type="CDD" id="cd00143">
    <property type="entry name" value="PP2Cc"/>
    <property type="match status" value="1"/>
</dbReference>
<dbReference type="InterPro" id="IPR000222">
    <property type="entry name" value="PP2C_BS"/>
</dbReference>
<dbReference type="AlphaFoldDB" id="A0A8S3WWH0"/>
<reference evidence="8" key="1">
    <citation type="submission" date="2021-04" db="EMBL/GenBank/DDBJ databases">
        <authorList>
            <person name="Tunstrom K."/>
        </authorList>
    </citation>
    <scope>NUCLEOTIDE SEQUENCE</scope>
</reference>
<dbReference type="EMBL" id="CAJQZP010000774">
    <property type="protein sequence ID" value="CAG4984872.1"/>
    <property type="molecule type" value="Genomic_DNA"/>
</dbReference>
<evidence type="ECO:0000256" key="4">
    <source>
        <dbReference type="ARBA" id="ARBA00023163"/>
    </source>
</evidence>
<keyword evidence="4" id="KW-0804">Transcription</keyword>
<dbReference type="SMART" id="SM00332">
    <property type="entry name" value="PP2Cc"/>
    <property type="match status" value="1"/>
</dbReference>
<comment type="caution">
    <text evidence="8">The sequence shown here is derived from an EMBL/GenBank/DDBJ whole genome shotgun (WGS) entry which is preliminary data.</text>
</comment>
<keyword evidence="3" id="KW-0805">Transcription regulation</keyword>
<dbReference type="GO" id="GO:0043169">
    <property type="term" value="F:cation binding"/>
    <property type="evidence" value="ECO:0007669"/>
    <property type="project" value="InterPro"/>
</dbReference>
<evidence type="ECO:0000256" key="1">
    <source>
        <dbReference type="ARBA" id="ARBA00011764"/>
    </source>
</evidence>
<dbReference type="GO" id="GO:0005739">
    <property type="term" value="C:mitochondrion"/>
    <property type="evidence" value="ECO:0007669"/>
    <property type="project" value="TreeGrafter"/>
</dbReference>
<evidence type="ECO:0000256" key="3">
    <source>
        <dbReference type="ARBA" id="ARBA00023015"/>
    </source>
</evidence>
<evidence type="ECO:0000313" key="8">
    <source>
        <dbReference type="EMBL" id="CAG4984872.1"/>
    </source>
</evidence>
<dbReference type="GO" id="GO:0004741">
    <property type="term" value="F:[pyruvate dehydrogenase (acetyl-transferring)]-phosphatase activity"/>
    <property type="evidence" value="ECO:0007669"/>
    <property type="project" value="TreeGrafter"/>
</dbReference>
<dbReference type="Pfam" id="PF13873">
    <property type="entry name" value="Myb_DNA-bind_5"/>
    <property type="match status" value="1"/>
</dbReference>
<evidence type="ECO:0000256" key="2">
    <source>
        <dbReference type="ARBA" id="ARBA00016807"/>
    </source>
</evidence>
<dbReference type="InterPro" id="IPR001932">
    <property type="entry name" value="PPM-type_phosphatase-like_dom"/>
</dbReference>
<organism evidence="8 9">
    <name type="scientific">Parnassius apollo</name>
    <name type="common">Apollo butterfly</name>
    <name type="synonym">Papilio apollo</name>
    <dbReference type="NCBI Taxonomy" id="110799"/>
    <lineage>
        <taxon>Eukaryota</taxon>
        <taxon>Metazoa</taxon>
        <taxon>Ecdysozoa</taxon>
        <taxon>Arthropoda</taxon>
        <taxon>Hexapoda</taxon>
        <taxon>Insecta</taxon>
        <taxon>Pterygota</taxon>
        <taxon>Neoptera</taxon>
        <taxon>Endopterygota</taxon>
        <taxon>Lepidoptera</taxon>
        <taxon>Glossata</taxon>
        <taxon>Ditrysia</taxon>
        <taxon>Papilionoidea</taxon>
        <taxon>Papilionidae</taxon>
        <taxon>Parnassiinae</taxon>
        <taxon>Parnassini</taxon>
        <taxon>Parnassius</taxon>
        <taxon>Parnassius</taxon>
    </lineage>
</organism>
<sequence>MSGEKRKRSPNWLPSEKSLLLGLIEKHFRVIENKKTDGVTTKQKFAEWQILSHEYNSQTTHCSRTAENLKNEWEYMKKKAKKEESYRRMHRIQTGGGPTNPKKEDPLDSKIISLIKTSAVGLFNHFDSDSVAPDSLERHNFAEVQVILPEEPELCNKDLETELNEIQKTGIDSNEVLMQVTVILRKNEYNKEFSSGSVKSYDSNQLASNDPIEDTRSEALCKLTPGILMGVFDGHGGPACAQVISKRLLKYIAAALLPMDSLNKFIKEPEESLVEIINDRVELIEDLKTIYDNSFKQYLLDLAKTPRKESDVNASLEKGILQLDNDLSREVVEPFKNNGVINPKTLSVALSGAVVCVTYIDGPHLYVANVGDCNAVLGTKTEENEWVAKKITKEHNSENYDELKRIWNEHPDSERKTVIRRDRLLGELAPLRSMGDYRYKWSTDVLTKVAVPLIGEKAIPANYHTPPYLTAKPDIYYHRLTPKDKFLIIASDGIWDMLTPLQAVKLVGEHMKGKVFFNPLKLPKKNIQLSDINELLLHRKESLKSKPKDRNAATHLIRNAIGGTEYGVDHSRLAHLLSLSPDVSRMFRDDMTVTIVYFDSEFLRQCPT</sequence>
<protein>
    <recommendedName>
        <fullName evidence="2">Regulatory protein zeste</fullName>
    </recommendedName>
</protein>
<dbReference type="InterPro" id="IPR015655">
    <property type="entry name" value="PP2C"/>
</dbReference>
<dbReference type="PANTHER" id="PTHR13832:SF792">
    <property type="entry name" value="GM14286P"/>
    <property type="match status" value="1"/>
</dbReference>
<dbReference type="Proteomes" id="UP000691718">
    <property type="component" value="Unassembled WGS sequence"/>
</dbReference>
<dbReference type="InterPro" id="IPR028002">
    <property type="entry name" value="Myb_DNA-bind_5"/>
</dbReference>
<evidence type="ECO:0000259" key="7">
    <source>
        <dbReference type="PROSITE" id="PS51746"/>
    </source>
</evidence>
<proteinExistence type="inferred from homology"/>
<evidence type="ECO:0000313" key="9">
    <source>
        <dbReference type="Proteomes" id="UP000691718"/>
    </source>
</evidence>
<evidence type="ECO:0000256" key="6">
    <source>
        <dbReference type="RuleBase" id="RU003465"/>
    </source>
</evidence>
<evidence type="ECO:0000256" key="5">
    <source>
        <dbReference type="ARBA" id="ARBA00025466"/>
    </source>
</evidence>
<comment type="similarity">
    <text evidence="6">Belongs to the PP2C family.</text>
</comment>
<dbReference type="Pfam" id="PF00481">
    <property type="entry name" value="PP2C"/>
    <property type="match status" value="1"/>
</dbReference>
<gene>
    <name evidence="8" type="ORF">PAPOLLO_LOCUS10959</name>
</gene>
<dbReference type="PROSITE" id="PS01032">
    <property type="entry name" value="PPM_1"/>
    <property type="match status" value="1"/>
</dbReference>
<comment type="subunit">
    <text evidence="1">Self-associates forming complexes of several hundred monomers.</text>
</comment>
<dbReference type="PANTHER" id="PTHR13832">
    <property type="entry name" value="PROTEIN PHOSPHATASE 2C"/>
    <property type="match status" value="1"/>
</dbReference>